<dbReference type="RefSeq" id="WP_163065144.1">
    <property type="nucleotide sequence ID" value="NZ_CP048649.1"/>
</dbReference>
<dbReference type="Gene3D" id="1.10.150.130">
    <property type="match status" value="1"/>
</dbReference>
<keyword evidence="7" id="KW-1185">Reference proteome</keyword>
<dbReference type="EMBL" id="CP048649">
    <property type="protein sequence ID" value="QIB68224.1"/>
    <property type="molecule type" value="Genomic_DNA"/>
</dbReference>
<organism evidence="6 7">
    <name type="scientific">Aminipila butyrica</name>
    <dbReference type="NCBI Taxonomy" id="433296"/>
    <lineage>
        <taxon>Bacteria</taxon>
        <taxon>Bacillati</taxon>
        <taxon>Bacillota</taxon>
        <taxon>Clostridia</taxon>
        <taxon>Peptostreptococcales</taxon>
        <taxon>Anaerovoracaceae</taxon>
        <taxon>Aminipila</taxon>
    </lineage>
</organism>
<dbReference type="AlphaFoldDB" id="A0A858BTX5"/>
<evidence type="ECO:0000256" key="3">
    <source>
        <dbReference type="PROSITE-ProRule" id="PRU01248"/>
    </source>
</evidence>
<dbReference type="InterPro" id="IPR002104">
    <property type="entry name" value="Integrase_catalytic"/>
</dbReference>
<name>A0A858BTX5_9FIRM</name>
<dbReference type="KEGG" id="abut:Ami103574_02370"/>
<dbReference type="GO" id="GO:0006310">
    <property type="term" value="P:DNA recombination"/>
    <property type="evidence" value="ECO:0007669"/>
    <property type="project" value="UniProtKB-KW"/>
</dbReference>
<feature type="domain" description="Core-binding (CB)" evidence="5">
    <location>
        <begin position="63"/>
        <end position="149"/>
    </location>
</feature>
<dbReference type="GO" id="GO:0015074">
    <property type="term" value="P:DNA integration"/>
    <property type="evidence" value="ECO:0007669"/>
    <property type="project" value="InterPro"/>
</dbReference>
<keyword evidence="2" id="KW-0233">DNA recombination</keyword>
<dbReference type="InterPro" id="IPR013762">
    <property type="entry name" value="Integrase-like_cat_sf"/>
</dbReference>
<dbReference type="Pfam" id="PF00589">
    <property type="entry name" value="Phage_integrase"/>
    <property type="match status" value="1"/>
</dbReference>
<reference evidence="6 7" key="1">
    <citation type="submission" date="2020-02" db="EMBL/GenBank/DDBJ databases">
        <authorList>
            <person name="Kim Y.B."/>
            <person name="Roh S.W."/>
        </authorList>
    </citation>
    <scope>NUCLEOTIDE SEQUENCE [LARGE SCALE GENOMIC DNA]</scope>
    <source>
        <strain evidence="6 7">DSM 103574</strain>
    </source>
</reference>
<dbReference type="SUPFAM" id="SSF56349">
    <property type="entry name" value="DNA breaking-rejoining enzymes"/>
    <property type="match status" value="1"/>
</dbReference>
<evidence type="ECO:0000259" key="5">
    <source>
        <dbReference type="PROSITE" id="PS51900"/>
    </source>
</evidence>
<dbReference type="InterPro" id="IPR010998">
    <property type="entry name" value="Integrase_recombinase_N"/>
</dbReference>
<dbReference type="Gene3D" id="1.10.443.10">
    <property type="entry name" value="Intergrase catalytic core"/>
    <property type="match status" value="1"/>
</dbReference>
<keyword evidence="1 3" id="KW-0238">DNA-binding</keyword>
<dbReference type="PROSITE" id="PS51898">
    <property type="entry name" value="TYR_RECOMBINASE"/>
    <property type="match status" value="1"/>
</dbReference>
<dbReference type="InterPro" id="IPR011010">
    <property type="entry name" value="DNA_brk_join_enz"/>
</dbReference>
<feature type="domain" description="Tyr recombinase" evidence="4">
    <location>
        <begin position="160"/>
        <end position="343"/>
    </location>
</feature>
<dbReference type="InterPro" id="IPR044068">
    <property type="entry name" value="CB"/>
</dbReference>
<evidence type="ECO:0000313" key="6">
    <source>
        <dbReference type="EMBL" id="QIB68224.1"/>
    </source>
</evidence>
<evidence type="ECO:0000256" key="1">
    <source>
        <dbReference type="ARBA" id="ARBA00023125"/>
    </source>
</evidence>
<gene>
    <name evidence="6" type="ORF">Ami103574_02370</name>
</gene>
<dbReference type="Proteomes" id="UP000466848">
    <property type="component" value="Chromosome"/>
</dbReference>
<dbReference type="GO" id="GO:0003677">
    <property type="term" value="F:DNA binding"/>
    <property type="evidence" value="ECO:0007669"/>
    <property type="project" value="UniProtKB-UniRule"/>
</dbReference>
<sequence>MANAKRLPSGAWRTLVFSHTAKVDGKDKRVYESFTSWDKDESEFLAAEFKLTHKKKKSNNNDLTVSETIDKYLTMRELLSPTTIEGYRKIKKYAFQNIMNVKVKNLDNENMQIAINDEAKRISLKGTVISPKTVANEYGLLSTAIHKIHALRFDIVLPKRPIKNVELPEPQEVIRVIKGTWVELPCMLAIWLSFSMSEIRGLKCSSVKNGTIYIDQVLVDVENKSYEKSTGKAERRIRKHQLPAYITDLIARQESYIDYKKTGKDRHLVPLTRNQIYGRFKTIMENANFDISFHDLRHLNASVMLMLNIPEKYAMERGGWKTPHTMKKVYQHTFSTERKIVDKKIDEYFDKLL</sequence>
<accession>A0A858BTX5</accession>
<proteinExistence type="predicted"/>
<evidence type="ECO:0000259" key="4">
    <source>
        <dbReference type="PROSITE" id="PS51898"/>
    </source>
</evidence>
<evidence type="ECO:0000256" key="2">
    <source>
        <dbReference type="ARBA" id="ARBA00023172"/>
    </source>
</evidence>
<evidence type="ECO:0000313" key="7">
    <source>
        <dbReference type="Proteomes" id="UP000466848"/>
    </source>
</evidence>
<dbReference type="PROSITE" id="PS51900">
    <property type="entry name" value="CB"/>
    <property type="match status" value="1"/>
</dbReference>
<protein>
    <submittedName>
        <fullName evidence="6">Tyrosine-type recombinase/integrase</fullName>
    </submittedName>
</protein>